<organism evidence="4 5">
    <name type="scientific">Sulfitobacter marinus</name>
    <dbReference type="NCBI Taxonomy" id="394264"/>
    <lineage>
        <taxon>Bacteria</taxon>
        <taxon>Pseudomonadati</taxon>
        <taxon>Pseudomonadota</taxon>
        <taxon>Alphaproteobacteria</taxon>
        <taxon>Rhodobacterales</taxon>
        <taxon>Roseobacteraceae</taxon>
        <taxon>Sulfitobacter</taxon>
    </lineage>
</organism>
<dbReference type="GO" id="GO:0008168">
    <property type="term" value="F:methyltransferase activity"/>
    <property type="evidence" value="ECO:0007669"/>
    <property type="project" value="UniProtKB-KW"/>
</dbReference>
<name>A0A1I6VRC1_9RHOB</name>
<feature type="binding site" evidence="1">
    <location>
        <position position="203"/>
    </location>
    <ligand>
        <name>substrate</name>
    </ligand>
</feature>
<sequence length="377" mass="41187">MTYQIGIGPNNRKSVYFDATVADGVACFSVYNHMFIPAHFGDPDAEYDSLMNGVAIWDVAAQRQVEIVGPDAAKLVQYITTRDITKTKVGQGRYVPICDHAGNLINDPVLLMLAPDRFWLSIADSDIALWASAIAAERGMNVRVFEPDVSPLAIQGPKAEAVTADLFGDWVKDLKYFGFKQTQLQDIPLVLARSGWSKQGGFELYLQDGARGSDLWNIVKTAGAPYGIRPGAPNDLERIESGLVSYGADGRLQTNPCNPFEISLGKLVDFDAEAGFVGKAALRKIKDEGPARLRAGFLLSGTAEENCAHQLDIKTSDSRVVGLLSDFIYSPRFDRNIGVGMISTANDYDRQDLMIVQDGASRKVTVTDLPFTKEKVP</sequence>
<dbReference type="GO" id="GO:0032259">
    <property type="term" value="P:methylation"/>
    <property type="evidence" value="ECO:0007669"/>
    <property type="project" value="UniProtKB-KW"/>
</dbReference>
<keyword evidence="4" id="KW-0808">Transferase</keyword>
<dbReference type="Pfam" id="PF01571">
    <property type="entry name" value="GCV_T"/>
    <property type="match status" value="1"/>
</dbReference>
<protein>
    <submittedName>
        <fullName evidence="4">Aminomethyltransferase</fullName>
    </submittedName>
</protein>
<dbReference type="InterPro" id="IPR029043">
    <property type="entry name" value="GcvT/YgfZ_C"/>
</dbReference>
<evidence type="ECO:0000313" key="5">
    <source>
        <dbReference type="Proteomes" id="UP000199239"/>
    </source>
</evidence>
<keyword evidence="4" id="KW-0489">Methyltransferase</keyword>
<dbReference type="InterPro" id="IPR027266">
    <property type="entry name" value="TrmE/GcvT-like"/>
</dbReference>
<dbReference type="AlphaFoldDB" id="A0A1I6VRC1"/>
<dbReference type="InterPro" id="IPR013977">
    <property type="entry name" value="GcvT_C"/>
</dbReference>
<reference evidence="5" key="1">
    <citation type="submission" date="2016-10" db="EMBL/GenBank/DDBJ databases">
        <authorList>
            <person name="Varghese N."/>
            <person name="Submissions S."/>
        </authorList>
    </citation>
    <scope>NUCLEOTIDE SEQUENCE [LARGE SCALE GENOMIC DNA]</scope>
    <source>
        <strain evidence="5">DSM 23422</strain>
    </source>
</reference>
<dbReference type="RefSeq" id="WP_093917688.1">
    <property type="nucleotide sequence ID" value="NZ_FPAJ01000009.1"/>
</dbReference>
<dbReference type="PANTHER" id="PTHR43757:SF2">
    <property type="entry name" value="AMINOMETHYLTRANSFERASE, MITOCHONDRIAL"/>
    <property type="match status" value="1"/>
</dbReference>
<accession>A0A1I6VRC1</accession>
<dbReference type="PIRSF" id="PIRSF006487">
    <property type="entry name" value="GcvT"/>
    <property type="match status" value="1"/>
</dbReference>
<evidence type="ECO:0000256" key="1">
    <source>
        <dbReference type="PIRSR" id="PIRSR006487-1"/>
    </source>
</evidence>
<gene>
    <name evidence="4" type="ORF">SAMN04488040_3514</name>
</gene>
<dbReference type="SUPFAM" id="SSF101790">
    <property type="entry name" value="Aminomethyltransferase beta-barrel domain"/>
    <property type="match status" value="1"/>
</dbReference>
<feature type="domain" description="Aminomethyltransferase C-terminal" evidence="3">
    <location>
        <begin position="307"/>
        <end position="372"/>
    </location>
</feature>
<dbReference type="PANTHER" id="PTHR43757">
    <property type="entry name" value="AMINOMETHYLTRANSFERASE"/>
    <property type="match status" value="1"/>
</dbReference>
<proteinExistence type="predicted"/>
<dbReference type="STRING" id="394264.SAMN04488040_3514"/>
<dbReference type="EMBL" id="FPAJ01000009">
    <property type="protein sequence ID" value="SFT16282.1"/>
    <property type="molecule type" value="Genomic_DNA"/>
</dbReference>
<dbReference type="InterPro" id="IPR028896">
    <property type="entry name" value="GcvT/YgfZ/DmdA"/>
</dbReference>
<dbReference type="InterPro" id="IPR006222">
    <property type="entry name" value="GCVT_N"/>
</dbReference>
<feature type="domain" description="GCVT N-terminal" evidence="2">
    <location>
        <begin position="20"/>
        <end position="271"/>
    </location>
</feature>
<evidence type="ECO:0000259" key="2">
    <source>
        <dbReference type="Pfam" id="PF01571"/>
    </source>
</evidence>
<evidence type="ECO:0000259" key="3">
    <source>
        <dbReference type="Pfam" id="PF08669"/>
    </source>
</evidence>
<keyword evidence="5" id="KW-1185">Reference proteome</keyword>
<dbReference type="Pfam" id="PF08669">
    <property type="entry name" value="GCV_T_C"/>
    <property type="match status" value="1"/>
</dbReference>
<evidence type="ECO:0000313" key="4">
    <source>
        <dbReference type="EMBL" id="SFT16282.1"/>
    </source>
</evidence>
<dbReference type="SUPFAM" id="SSF103025">
    <property type="entry name" value="Folate-binding domain"/>
    <property type="match status" value="1"/>
</dbReference>
<dbReference type="OrthoDB" id="9772660at2"/>
<dbReference type="Gene3D" id="3.30.1360.120">
    <property type="entry name" value="Probable tRNA modification gtpase trme, domain 1"/>
    <property type="match status" value="1"/>
</dbReference>
<dbReference type="Proteomes" id="UP000199239">
    <property type="component" value="Unassembled WGS sequence"/>
</dbReference>